<reference evidence="3 4" key="1">
    <citation type="submission" date="2020-08" db="EMBL/GenBank/DDBJ databases">
        <authorList>
            <person name="Koutsovoulos G."/>
            <person name="Danchin GJ E."/>
        </authorList>
    </citation>
    <scope>NUCLEOTIDE SEQUENCE [LARGE SCALE GENOMIC DNA]</scope>
</reference>
<dbReference type="Proteomes" id="UP000580250">
    <property type="component" value="Unassembled WGS sequence"/>
</dbReference>
<keyword evidence="2" id="KW-0472">Membrane</keyword>
<comment type="caution">
    <text evidence="3">The sequence shown here is derived from an EMBL/GenBank/DDBJ whole genome shotgun (WGS) entry which is preliminary data.</text>
</comment>
<keyword evidence="2" id="KW-1133">Transmembrane helix</keyword>
<protein>
    <submittedName>
        <fullName evidence="3">Uncharacterized protein</fullName>
    </submittedName>
</protein>
<accession>A0A6V7U455</accession>
<keyword evidence="2" id="KW-0812">Transmembrane</keyword>
<proteinExistence type="predicted"/>
<feature type="compositionally biased region" description="Basic and acidic residues" evidence="1">
    <location>
        <begin position="103"/>
        <end position="119"/>
    </location>
</feature>
<gene>
    <name evidence="3" type="ORF">MENT_LOCUS7531</name>
</gene>
<evidence type="ECO:0000256" key="2">
    <source>
        <dbReference type="SAM" id="Phobius"/>
    </source>
</evidence>
<feature type="region of interest" description="Disordered" evidence="1">
    <location>
        <begin position="48"/>
        <end position="83"/>
    </location>
</feature>
<name>A0A6V7U455_MELEN</name>
<evidence type="ECO:0000313" key="3">
    <source>
        <dbReference type="EMBL" id="CAD2143232.1"/>
    </source>
</evidence>
<dbReference type="EMBL" id="CAJEWN010000031">
    <property type="protein sequence ID" value="CAD2143232.1"/>
    <property type="molecule type" value="Genomic_DNA"/>
</dbReference>
<feature type="region of interest" description="Disordered" evidence="1">
    <location>
        <begin position="99"/>
        <end position="132"/>
    </location>
</feature>
<evidence type="ECO:0000313" key="4">
    <source>
        <dbReference type="Proteomes" id="UP000580250"/>
    </source>
</evidence>
<sequence>MPKTMCAIFASSFPVSGAVSSIICFVFLIYSGATILFCCKKSKAQKKRKNKANKDSRMSRASKKSHNSFEEKRRKSGKYGGGDDYQSLAGLDGDMFVKGGANKRIDSPARGRRGKAAERRAKKIKQRRGGECQDDIEEDVDVMPFTQSDIKLPGKSLLSKDTIRSRQSIVASTKQSKVQDKGASLFI</sequence>
<evidence type="ECO:0000256" key="1">
    <source>
        <dbReference type="SAM" id="MobiDB-lite"/>
    </source>
</evidence>
<dbReference type="AlphaFoldDB" id="A0A6V7U455"/>
<feature type="transmembrane region" description="Helical" evidence="2">
    <location>
        <begin position="18"/>
        <end position="39"/>
    </location>
</feature>
<organism evidence="3 4">
    <name type="scientific">Meloidogyne enterolobii</name>
    <name type="common">Root-knot nematode worm</name>
    <name type="synonym">Meloidogyne mayaguensis</name>
    <dbReference type="NCBI Taxonomy" id="390850"/>
    <lineage>
        <taxon>Eukaryota</taxon>
        <taxon>Metazoa</taxon>
        <taxon>Ecdysozoa</taxon>
        <taxon>Nematoda</taxon>
        <taxon>Chromadorea</taxon>
        <taxon>Rhabditida</taxon>
        <taxon>Tylenchina</taxon>
        <taxon>Tylenchomorpha</taxon>
        <taxon>Tylenchoidea</taxon>
        <taxon>Meloidogynidae</taxon>
        <taxon>Meloidogyninae</taxon>
        <taxon>Meloidogyne</taxon>
    </lineage>
</organism>